<reference evidence="2" key="1">
    <citation type="journal article" date="2014" name="Int. J. Syst. Evol. Microbiol.">
        <title>Complete genome sequence of Corynebacterium casei LMG S-19264T (=DSM 44701T), isolated from a smear-ripened cheese.</title>
        <authorList>
            <consortium name="US DOE Joint Genome Institute (JGI-PGF)"/>
            <person name="Walter F."/>
            <person name="Albersmeier A."/>
            <person name="Kalinowski J."/>
            <person name="Ruckert C."/>
        </authorList>
    </citation>
    <scope>NUCLEOTIDE SEQUENCE</scope>
    <source>
        <strain evidence="2">JCM 13306</strain>
    </source>
</reference>
<evidence type="ECO:0000313" key="2">
    <source>
        <dbReference type="EMBL" id="GHH55417.1"/>
    </source>
</evidence>
<dbReference type="Proteomes" id="UP000623958">
    <property type="component" value="Unassembled WGS sequence"/>
</dbReference>
<protein>
    <recommendedName>
        <fullName evidence="4">Toxin CptA</fullName>
    </recommendedName>
</protein>
<name>A0A919KI61_9XANT</name>
<organism evidence="2 3">
    <name type="scientific">Xanthomonas boreopolis</name>
    <dbReference type="NCBI Taxonomy" id="86183"/>
    <lineage>
        <taxon>Bacteria</taxon>
        <taxon>Pseudomonadati</taxon>
        <taxon>Pseudomonadota</taxon>
        <taxon>Gammaproteobacteria</taxon>
        <taxon>Lysobacterales</taxon>
        <taxon>Lysobacteraceae</taxon>
        <taxon>Xanthomonas</taxon>
    </lineage>
</organism>
<keyword evidence="3" id="KW-1185">Reference proteome</keyword>
<evidence type="ECO:0008006" key="4">
    <source>
        <dbReference type="Google" id="ProtNLM"/>
    </source>
</evidence>
<keyword evidence="1" id="KW-0812">Transmembrane</keyword>
<accession>A0A919KI61</accession>
<evidence type="ECO:0000313" key="3">
    <source>
        <dbReference type="Proteomes" id="UP000623958"/>
    </source>
</evidence>
<feature type="transmembrane region" description="Helical" evidence="1">
    <location>
        <begin position="15"/>
        <end position="32"/>
    </location>
</feature>
<proteinExistence type="predicted"/>
<comment type="caution">
    <text evidence="2">The sequence shown here is derived from an EMBL/GenBank/DDBJ whole genome shotgun (WGS) entry which is preliminary data.</text>
</comment>
<keyword evidence="1" id="KW-1133">Transmembrane helix</keyword>
<reference evidence="2" key="2">
    <citation type="submission" date="2020-09" db="EMBL/GenBank/DDBJ databases">
        <authorList>
            <person name="Sun Q."/>
            <person name="Ohkuma M."/>
        </authorList>
    </citation>
    <scope>NUCLEOTIDE SEQUENCE</scope>
    <source>
        <strain evidence="2">JCM 13306</strain>
    </source>
</reference>
<gene>
    <name evidence="2" type="ORF">GCM10009090_23600</name>
</gene>
<sequence>MLSGLAVASLWISELPGWLALAGSGLAAGWGVRRIWRERDAKPFELVIPWDPGRPVIVAGRPADTFDVEWRGPLAMLRWSWPGRRRDGRLWWPDLLPPPARRELRLAAAARAVPPARPQMAP</sequence>
<dbReference type="AlphaFoldDB" id="A0A919KI61"/>
<keyword evidence="1" id="KW-0472">Membrane</keyword>
<dbReference type="EMBL" id="BNBA01000018">
    <property type="protein sequence ID" value="GHH55417.1"/>
    <property type="molecule type" value="Genomic_DNA"/>
</dbReference>
<evidence type="ECO:0000256" key="1">
    <source>
        <dbReference type="SAM" id="Phobius"/>
    </source>
</evidence>